<protein>
    <submittedName>
        <fullName evidence="2">Uncharacterized protein</fullName>
    </submittedName>
</protein>
<dbReference type="OrthoDB" id="2349272at2759"/>
<name>A0A4U0TLL1_9PEZI</name>
<dbReference type="Proteomes" id="UP000308549">
    <property type="component" value="Unassembled WGS sequence"/>
</dbReference>
<feature type="signal peptide" evidence="1">
    <location>
        <begin position="1"/>
        <end position="18"/>
    </location>
</feature>
<sequence>MLATALLALTILLTQTPASPVHAHTTISAADILKIAPTTASCAKPPAPGECRAADQAAPYIAISFANFGITAFPEQAALLALMLYESDAFKYNRNHFPGIPGQGTRNMQSPEYNTKYANYLSTVCKNCGITATAIQQAEAQGPAAVLELVNTDEWSFGSAAWFLATQCDDSVRQQLATGTQAGWEAYLSECVGTTVSEGRNELWSAAIALKASSSR</sequence>
<keyword evidence="3" id="KW-1185">Reference proteome</keyword>
<evidence type="ECO:0000313" key="2">
    <source>
        <dbReference type="EMBL" id="TKA22525.1"/>
    </source>
</evidence>
<dbReference type="EMBL" id="NAJL01000072">
    <property type="protein sequence ID" value="TKA22525.1"/>
    <property type="molecule type" value="Genomic_DNA"/>
</dbReference>
<dbReference type="AlphaFoldDB" id="A0A4U0TLL1"/>
<accession>A0A4U0TLL1</accession>
<proteinExistence type="predicted"/>
<feature type="chain" id="PRO_5020375447" evidence="1">
    <location>
        <begin position="19"/>
        <end position="216"/>
    </location>
</feature>
<organism evidence="2 3">
    <name type="scientific">Salinomyces thailandicus</name>
    <dbReference type="NCBI Taxonomy" id="706561"/>
    <lineage>
        <taxon>Eukaryota</taxon>
        <taxon>Fungi</taxon>
        <taxon>Dikarya</taxon>
        <taxon>Ascomycota</taxon>
        <taxon>Pezizomycotina</taxon>
        <taxon>Dothideomycetes</taxon>
        <taxon>Dothideomycetidae</taxon>
        <taxon>Mycosphaerellales</taxon>
        <taxon>Teratosphaeriaceae</taxon>
        <taxon>Salinomyces</taxon>
    </lineage>
</organism>
<gene>
    <name evidence="2" type="ORF">B0A50_08065</name>
</gene>
<evidence type="ECO:0000256" key="1">
    <source>
        <dbReference type="SAM" id="SignalP"/>
    </source>
</evidence>
<keyword evidence="1" id="KW-0732">Signal</keyword>
<evidence type="ECO:0000313" key="3">
    <source>
        <dbReference type="Proteomes" id="UP000308549"/>
    </source>
</evidence>
<comment type="caution">
    <text evidence="2">The sequence shown here is derived from an EMBL/GenBank/DDBJ whole genome shotgun (WGS) entry which is preliminary data.</text>
</comment>
<reference evidence="2 3" key="1">
    <citation type="submission" date="2017-03" db="EMBL/GenBank/DDBJ databases">
        <title>Genomes of endolithic fungi from Antarctica.</title>
        <authorList>
            <person name="Coleine C."/>
            <person name="Masonjones S."/>
            <person name="Stajich J.E."/>
        </authorList>
    </citation>
    <scope>NUCLEOTIDE SEQUENCE [LARGE SCALE GENOMIC DNA]</scope>
    <source>
        <strain evidence="2 3">CCFEE 6315</strain>
    </source>
</reference>